<dbReference type="EMBL" id="CVRI01000037">
    <property type="protein sequence ID" value="CRK93710.1"/>
    <property type="molecule type" value="Genomic_DNA"/>
</dbReference>
<dbReference type="Gene3D" id="3.60.10.10">
    <property type="entry name" value="Endonuclease/exonuclease/phosphatase"/>
    <property type="match status" value="1"/>
</dbReference>
<dbReference type="PANTHER" id="PTHR47510">
    <property type="entry name" value="REVERSE TRANSCRIPTASE DOMAIN-CONTAINING PROTEIN"/>
    <property type="match status" value="1"/>
</dbReference>
<proteinExistence type="predicted"/>
<sequence length="551" mass="63774">MSRNVALFSNPGESLRYTSQPCNIRNSVLKVALSDADVLNFIHINPGSLKKNIDEIRLLVQETNIHIIAISETWLKSCHNDFLLNIDRFKIFRNDRKSDRKTRGGGVAIYVRNGINAKIVAKSRANGFTEFLFIEVSGSNHKKLVFGVTYNPPDSARLQPLYNAIEMLSPIYEDIVIIGDFNTNLLTRNSSTNQLLANMSEFGLNCKQTEPTNFSNIYNPSLIDLIFCNSDKILRLSQISPGSFTTHDLLFGSFDFTTVIDEVIVRDFLDFKNVNKDKLQLNAVKENWEKIYDIPNIDDQVAHVTTIINKLISENIPVKKIYINQCNGFDYNNPKLHRLINLRNYYHKISRRESNGNLRNKYDLKYRHYRNKVTLFIRNTKSEFYKKKFSLSHNPKKLWNNLKSNAKRKLLISPPTLTIGNDEISYSDQVKVLGLTITNNLSWDVHVNNICHDAYYTLSCLRQSQYYVPMKIRMHLIKSLKRAPNYLFEKIIFKRLPRGDTLSIPMSNGTNQHQNSFFMYGVRLWNSLEADLRRLDSLSTFKKKCLSHFAT</sequence>
<feature type="domain" description="Endonuclease/exonuclease/phosphatase" evidence="1">
    <location>
        <begin position="48"/>
        <end position="231"/>
    </location>
</feature>
<evidence type="ECO:0000259" key="1">
    <source>
        <dbReference type="Pfam" id="PF03372"/>
    </source>
</evidence>
<dbReference type="AlphaFoldDB" id="A0A1J1I4B3"/>
<keyword evidence="3" id="KW-1185">Reference proteome</keyword>
<protein>
    <submittedName>
        <fullName evidence="2">CLUMA_CG007238, isoform A</fullName>
    </submittedName>
</protein>
<organism evidence="2 3">
    <name type="scientific">Clunio marinus</name>
    <dbReference type="NCBI Taxonomy" id="568069"/>
    <lineage>
        <taxon>Eukaryota</taxon>
        <taxon>Metazoa</taxon>
        <taxon>Ecdysozoa</taxon>
        <taxon>Arthropoda</taxon>
        <taxon>Hexapoda</taxon>
        <taxon>Insecta</taxon>
        <taxon>Pterygota</taxon>
        <taxon>Neoptera</taxon>
        <taxon>Endopterygota</taxon>
        <taxon>Diptera</taxon>
        <taxon>Nematocera</taxon>
        <taxon>Chironomoidea</taxon>
        <taxon>Chironomidae</taxon>
        <taxon>Clunio</taxon>
    </lineage>
</organism>
<dbReference type="STRING" id="568069.A0A1J1I4B3"/>
<gene>
    <name evidence="2" type="ORF">CLUMA_CG007238</name>
</gene>
<evidence type="ECO:0000313" key="2">
    <source>
        <dbReference type="EMBL" id="CRK93710.1"/>
    </source>
</evidence>
<dbReference type="Pfam" id="PF03372">
    <property type="entry name" value="Exo_endo_phos"/>
    <property type="match status" value="1"/>
</dbReference>
<dbReference type="GO" id="GO:0003824">
    <property type="term" value="F:catalytic activity"/>
    <property type="evidence" value="ECO:0007669"/>
    <property type="project" value="InterPro"/>
</dbReference>
<evidence type="ECO:0000313" key="3">
    <source>
        <dbReference type="Proteomes" id="UP000183832"/>
    </source>
</evidence>
<dbReference type="OrthoDB" id="10027367at2759"/>
<name>A0A1J1I4B3_9DIPT</name>
<dbReference type="InterPro" id="IPR036691">
    <property type="entry name" value="Endo/exonu/phosph_ase_sf"/>
</dbReference>
<accession>A0A1J1I4B3</accession>
<dbReference type="Proteomes" id="UP000183832">
    <property type="component" value="Unassembled WGS sequence"/>
</dbReference>
<reference evidence="2 3" key="1">
    <citation type="submission" date="2015-04" db="EMBL/GenBank/DDBJ databases">
        <authorList>
            <person name="Syromyatnikov M.Y."/>
            <person name="Popov V.N."/>
        </authorList>
    </citation>
    <scope>NUCLEOTIDE SEQUENCE [LARGE SCALE GENOMIC DNA]</scope>
</reference>
<dbReference type="InterPro" id="IPR005135">
    <property type="entry name" value="Endo/exonuclease/phosphatase"/>
</dbReference>
<dbReference type="SUPFAM" id="SSF56219">
    <property type="entry name" value="DNase I-like"/>
    <property type="match status" value="1"/>
</dbReference>
<dbReference type="PANTHER" id="PTHR47510:SF3">
    <property type="entry name" value="ENDO_EXONUCLEASE_PHOSPHATASE DOMAIN-CONTAINING PROTEIN"/>
    <property type="match status" value="1"/>
</dbReference>